<name>A0A562V1C5_9ACTN</name>
<gene>
    <name evidence="1" type="ORF">LX16_2405</name>
</gene>
<organism evidence="1 2">
    <name type="scientific">Stackebrandtia albiflava</name>
    <dbReference type="NCBI Taxonomy" id="406432"/>
    <lineage>
        <taxon>Bacteria</taxon>
        <taxon>Bacillati</taxon>
        <taxon>Actinomycetota</taxon>
        <taxon>Actinomycetes</taxon>
        <taxon>Glycomycetales</taxon>
        <taxon>Glycomycetaceae</taxon>
        <taxon>Stackebrandtia</taxon>
    </lineage>
</organism>
<sequence>MRRIIERIGDGLLKRVLPDARATAQTCRPIRGYCVSPSNACPCHSCLMECWDCAGHTTCSARGACC</sequence>
<keyword evidence="2" id="KW-1185">Reference proteome</keyword>
<dbReference type="EMBL" id="VLLL01000006">
    <property type="protein sequence ID" value="TWJ11678.1"/>
    <property type="molecule type" value="Genomic_DNA"/>
</dbReference>
<dbReference type="RefSeq" id="WP_147138146.1">
    <property type="nucleotide sequence ID" value="NZ_BAABIJ010000002.1"/>
</dbReference>
<protein>
    <submittedName>
        <fullName evidence="1">Uncharacterized protein</fullName>
    </submittedName>
</protein>
<evidence type="ECO:0000313" key="2">
    <source>
        <dbReference type="Proteomes" id="UP000321617"/>
    </source>
</evidence>
<reference evidence="1 2" key="1">
    <citation type="journal article" date="2013" name="Stand. Genomic Sci.">
        <title>Genomic Encyclopedia of Type Strains, Phase I: The one thousand microbial genomes (KMG-I) project.</title>
        <authorList>
            <person name="Kyrpides N.C."/>
            <person name="Woyke T."/>
            <person name="Eisen J.A."/>
            <person name="Garrity G."/>
            <person name="Lilburn T.G."/>
            <person name="Beck B.J."/>
            <person name="Whitman W.B."/>
            <person name="Hugenholtz P."/>
            <person name="Klenk H.P."/>
        </authorList>
    </citation>
    <scope>NUCLEOTIDE SEQUENCE [LARGE SCALE GENOMIC DNA]</scope>
    <source>
        <strain evidence="1 2">DSM 45044</strain>
    </source>
</reference>
<accession>A0A562V1C5</accession>
<comment type="caution">
    <text evidence="1">The sequence shown here is derived from an EMBL/GenBank/DDBJ whole genome shotgun (WGS) entry which is preliminary data.</text>
</comment>
<evidence type="ECO:0000313" key="1">
    <source>
        <dbReference type="EMBL" id="TWJ11678.1"/>
    </source>
</evidence>
<dbReference type="AlphaFoldDB" id="A0A562V1C5"/>
<dbReference type="Proteomes" id="UP000321617">
    <property type="component" value="Unassembled WGS sequence"/>
</dbReference>
<proteinExistence type="predicted"/>